<organism evidence="2 3">
    <name type="scientific">Paramuricea clavata</name>
    <name type="common">Red gorgonian</name>
    <name type="synonym">Violescent sea-whip</name>
    <dbReference type="NCBI Taxonomy" id="317549"/>
    <lineage>
        <taxon>Eukaryota</taxon>
        <taxon>Metazoa</taxon>
        <taxon>Cnidaria</taxon>
        <taxon>Anthozoa</taxon>
        <taxon>Octocorallia</taxon>
        <taxon>Malacalcyonacea</taxon>
        <taxon>Plexauridae</taxon>
        <taxon>Paramuricea</taxon>
    </lineage>
</organism>
<name>A0A7D9I238_PARCT</name>
<sequence>MELHEMDNATLDNHLRLFYAEVKNQDGDDYSKSTLLGLRYGLERYLNSPPHNKGITISGNPEFKKSNVVLNAKLKSLKQGGKENVQHKPPLEPEDLQKLKISGVFDCSSPLGLLRNVWFSTVLFWCRRGREGQRNLTRESFVFAQDPTGEEYATMTHSEASRNHPGGIKDSESFQHIGRMYQTNEENDGYSALKLYISKLNPACEELFQYPKRNWKPDGKTWYENRPLGINKLGDMMKDIMTAAGLSKIYTNHCVRATSITLWSNAGLTKRHIMSILGHRNEQSLQHYNRRPSTSQLKRCSEVLSEALDGGHTLPPLSNSAASIDALYGSSNSYGLHTQRCLIQEFFKFHYRLFGTRA</sequence>
<evidence type="ECO:0000313" key="2">
    <source>
        <dbReference type="EMBL" id="CAB3996526.1"/>
    </source>
</evidence>
<dbReference type="InterPro" id="IPR013762">
    <property type="entry name" value="Integrase-like_cat_sf"/>
</dbReference>
<dbReference type="PANTHER" id="PTHR21446:SF12">
    <property type="entry name" value="POTASSIUM CHANNEL TETRAMERIZATION DOMAIN CONTAINING 1"/>
    <property type="match status" value="1"/>
</dbReference>
<dbReference type="Gene3D" id="1.10.443.10">
    <property type="entry name" value="Intergrase catalytic core"/>
    <property type="match status" value="1"/>
</dbReference>
<gene>
    <name evidence="2" type="ORF">PACLA_8A024627</name>
</gene>
<dbReference type="InterPro" id="IPR052787">
    <property type="entry name" value="MAVS"/>
</dbReference>
<accession>A0A7D9I238</accession>
<dbReference type="PANTHER" id="PTHR21446">
    <property type="entry name" value="DUF3504 DOMAIN-CONTAINING PROTEIN"/>
    <property type="match status" value="1"/>
</dbReference>
<dbReference type="EMBL" id="CACRXK020002887">
    <property type="protein sequence ID" value="CAB3996526.1"/>
    <property type="molecule type" value="Genomic_DNA"/>
</dbReference>
<dbReference type="GO" id="GO:0015074">
    <property type="term" value="P:DNA integration"/>
    <property type="evidence" value="ECO:0007669"/>
    <property type="project" value="InterPro"/>
</dbReference>
<dbReference type="InterPro" id="IPR011010">
    <property type="entry name" value="DNA_brk_join_enz"/>
</dbReference>
<comment type="caution">
    <text evidence="2">The sequence shown here is derived from an EMBL/GenBank/DDBJ whole genome shotgun (WGS) entry which is preliminary data.</text>
</comment>
<keyword evidence="1" id="KW-0233">DNA recombination</keyword>
<reference evidence="2" key="1">
    <citation type="submission" date="2020-04" db="EMBL/GenBank/DDBJ databases">
        <authorList>
            <person name="Alioto T."/>
            <person name="Alioto T."/>
            <person name="Gomez Garrido J."/>
        </authorList>
    </citation>
    <scope>NUCLEOTIDE SEQUENCE</scope>
    <source>
        <strain evidence="2">A484AB</strain>
    </source>
</reference>
<dbReference type="OrthoDB" id="5982522at2759"/>
<feature type="non-terminal residue" evidence="2">
    <location>
        <position position="358"/>
    </location>
</feature>
<dbReference type="GO" id="GO:0006310">
    <property type="term" value="P:DNA recombination"/>
    <property type="evidence" value="ECO:0007669"/>
    <property type="project" value="UniProtKB-KW"/>
</dbReference>
<evidence type="ECO:0000313" key="3">
    <source>
        <dbReference type="Proteomes" id="UP001152795"/>
    </source>
</evidence>
<dbReference type="AlphaFoldDB" id="A0A7D9I238"/>
<dbReference type="Proteomes" id="UP001152795">
    <property type="component" value="Unassembled WGS sequence"/>
</dbReference>
<evidence type="ECO:0000256" key="1">
    <source>
        <dbReference type="ARBA" id="ARBA00023172"/>
    </source>
</evidence>
<dbReference type="SUPFAM" id="SSF56349">
    <property type="entry name" value="DNA breaking-rejoining enzymes"/>
    <property type="match status" value="1"/>
</dbReference>
<keyword evidence="3" id="KW-1185">Reference proteome</keyword>
<proteinExistence type="predicted"/>
<protein>
    <submittedName>
        <fullName evidence="2">Zinc metallo ase nas-39</fullName>
    </submittedName>
</protein>
<dbReference type="GO" id="GO:0003677">
    <property type="term" value="F:DNA binding"/>
    <property type="evidence" value="ECO:0007669"/>
    <property type="project" value="InterPro"/>
</dbReference>